<accession>A0AAD9G4Q0</accession>
<sequence>MRAYSEVVSLYTGQRMLERSQKPKPSVELKLPSLWEAAIEKLTVRQRRSKVRDPRALALWGEV</sequence>
<dbReference type="AlphaFoldDB" id="A0AAD9G4Q0"/>
<dbReference type="EMBL" id="JASMQC010000033">
    <property type="protein sequence ID" value="KAK1931620.1"/>
    <property type="molecule type" value="Genomic_DNA"/>
</dbReference>
<comment type="caution">
    <text evidence="1">The sequence shown here is derived from an EMBL/GenBank/DDBJ whole genome shotgun (WGS) entry which is preliminary data.</text>
</comment>
<organism evidence="1 2">
    <name type="scientific">Phytophthora citrophthora</name>
    <dbReference type="NCBI Taxonomy" id="4793"/>
    <lineage>
        <taxon>Eukaryota</taxon>
        <taxon>Sar</taxon>
        <taxon>Stramenopiles</taxon>
        <taxon>Oomycota</taxon>
        <taxon>Peronosporomycetes</taxon>
        <taxon>Peronosporales</taxon>
        <taxon>Peronosporaceae</taxon>
        <taxon>Phytophthora</taxon>
    </lineage>
</organism>
<evidence type="ECO:0000313" key="1">
    <source>
        <dbReference type="EMBL" id="KAK1931620.1"/>
    </source>
</evidence>
<protein>
    <submittedName>
        <fullName evidence="1">Uncharacterized protein</fullName>
    </submittedName>
</protein>
<name>A0AAD9G4Q0_9STRA</name>
<evidence type="ECO:0000313" key="2">
    <source>
        <dbReference type="Proteomes" id="UP001259832"/>
    </source>
</evidence>
<reference evidence="1" key="1">
    <citation type="submission" date="2023-08" db="EMBL/GenBank/DDBJ databases">
        <title>Reference Genome Resource for the Citrus Pathogen Phytophthora citrophthora.</title>
        <authorList>
            <person name="Moller H."/>
            <person name="Coetzee B."/>
            <person name="Rose L.J."/>
            <person name="Van Niekerk J.M."/>
        </authorList>
    </citation>
    <scope>NUCLEOTIDE SEQUENCE</scope>
    <source>
        <strain evidence="1">STE-U-9442</strain>
    </source>
</reference>
<keyword evidence="2" id="KW-1185">Reference proteome</keyword>
<gene>
    <name evidence="1" type="ORF">P3T76_012949</name>
</gene>
<proteinExistence type="predicted"/>
<dbReference type="Proteomes" id="UP001259832">
    <property type="component" value="Unassembled WGS sequence"/>
</dbReference>